<dbReference type="PANTHER" id="PTHR30383:SF5">
    <property type="entry name" value="SGNH HYDROLASE-TYPE ESTERASE DOMAIN-CONTAINING PROTEIN"/>
    <property type="match status" value="1"/>
</dbReference>
<protein>
    <submittedName>
        <fullName evidence="3">Acyl-CoA thioesterase-1</fullName>
    </submittedName>
</protein>
<dbReference type="Proteomes" id="UP000294752">
    <property type="component" value="Unassembled WGS sequence"/>
</dbReference>
<dbReference type="OrthoDB" id="9786188at2"/>
<keyword evidence="1" id="KW-0732">Signal</keyword>
<dbReference type="SUPFAM" id="SSF52266">
    <property type="entry name" value="SGNH hydrolase"/>
    <property type="match status" value="1"/>
</dbReference>
<comment type="caution">
    <text evidence="3">The sequence shown here is derived from an EMBL/GenBank/DDBJ whole genome shotgun (WGS) entry which is preliminary data.</text>
</comment>
<dbReference type="GO" id="GO:0004622">
    <property type="term" value="F:phosphatidylcholine lysophospholipase activity"/>
    <property type="evidence" value="ECO:0007669"/>
    <property type="project" value="TreeGrafter"/>
</dbReference>
<dbReference type="InterPro" id="IPR013830">
    <property type="entry name" value="SGNH_hydro"/>
</dbReference>
<evidence type="ECO:0000256" key="1">
    <source>
        <dbReference type="SAM" id="SignalP"/>
    </source>
</evidence>
<evidence type="ECO:0000313" key="4">
    <source>
        <dbReference type="Proteomes" id="UP000294752"/>
    </source>
</evidence>
<dbReference type="Gene3D" id="3.40.50.1110">
    <property type="entry name" value="SGNH hydrolase"/>
    <property type="match status" value="1"/>
</dbReference>
<dbReference type="InterPro" id="IPR036514">
    <property type="entry name" value="SGNH_hydro_sf"/>
</dbReference>
<sequence length="230" mass="25273">MISLYKHCLFLFVVIFSIACTHSGQGTRDEPTQDTTVASPAKKESNKTILFFGNSLTAGYGLDDPQEAFPALIQTKIDALNLPYKVVNAGLSGETSAGGNERIDWLLKNPVDIFVLELGANDGLRGVEPANTYQNLRSIVKKVTEKYPSCKLVLAGMLVPPNVGKQYYDEFQAIYPALAKDQNMHLIPFLLQDVAGVRNLNQSDGIHPTKEGQVKVAENVWKTIQPLLQP</sequence>
<name>A0A4R7DBS2_9SPHI</name>
<accession>A0A4R7DBS2</accession>
<dbReference type="AlphaFoldDB" id="A0A4R7DBS2"/>
<dbReference type="PROSITE" id="PS51257">
    <property type="entry name" value="PROKAR_LIPOPROTEIN"/>
    <property type="match status" value="1"/>
</dbReference>
<gene>
    <name evidence="3" type="ORF">B0I21_101496</name>
</gene>
<evidence type="ECO:0000313" key="3">
    <source>
        <dbReference type="EMBL" id="TDS17625.1"/>
    </source>
</evidence>
<reference evidence="3 4" key="1">
    <citation type="submission" date="2019-03" db="EMBL/GenBank/DDBJ databases">
        <title>Genomic Encyclopedia of Type Strains, Phase III (KMG-III): the genomes of soil and plant-associated and newly described type strains.</title>
        <authorList>
            <person name="Whitman W."/>
        </authorList>
    </citation>
    <scope>NUCLEOTIDE SEQUENCE [LARGE SCALE GENOMIC DNA]</scope>
    <source>
        <strain evidence="3 4">CGMCC 1.12801</strain>
    </source>
</reference>
<proteinExistence type="predicted"/>
<dbReference type="CDD" id="cd01822">
    <property type="entry name" value="Lysophospholipase_L1_like"/>
    <property type="match status" value="1"/>
</dbReference>
<dbReference type="PANTHER" id="PTHR30383">
    <property type="entry name" value="THIOESTERASE 1/PROTEASE 1/LYSOPHOSPHOLIPASE L1"/>
    <property type="match status" value="1"/>
</dbReference>
<keyword evidence="4" id="KW-1185">Reference proteome</keyword>
<feature type="chain" id="PRO_5020741381" evidence="1">
    <location>
        <begin position="20"/>
        <end position="230"/>
    </location>
</feature>
<dbReference type="Pfam" id="PF13472">
    <property type="entry name" value="Lipase_GDSL_2"/>
    <property type="match status" value="1"/>
</dbReference>
<dbReference type="InterPro" id="IPR051532">
    <property type="entry name" value="Ester_Hydrolysis_Enzymes"/>
</dbReference>
<feature type="domain" description="SGNH hydrolase-type esterase" evidence="2">
    <location>
        <begin position="51"/>
        <end position="213"/>
    </location>
</feature>
<evidence type="ECO:0000259" key="2">
    <source>
        <dbReference type="Pfam" id="PF13472"/>
    </source>
</evidence>
<dbReference type="RefSeq" id="WP_133638721.1">
    <property type="nucleotide sequence ID" value="NZ_SNZV01000001.1"/>
</dbReference>
<organism evidence="3 4">
    <name type="scientific">Sphingobacterium paludis</name>
    <dbReference type="NCBI Taxonomy" id="1476465"/>
    <lineage>
        <taxon>Bacteria</taxon>
        <taxon>Pseudomonadati</taxon>
        <taxon>Bacteroidota</taxon>
        <taxon>Sphingobacteriia</taxon>
        <taxon>Sphingobacteriales</taxon>
        <taxon>Sphingobacteriaceae</taxon>
        <taxon>Sphingobacterium</taxon>
    </lineage>
</organism>
<dbReference type="EMBL" id="SNZV01000001">
    <property type="protein sequence ID" value="TDS17625.1"/>
    <property type="molecule type" value="Genomic_DNA"/>
</dbReference>
<feature type="signal peptide" evidence="1">
    <location>
        <begin position="1"/>
        <end position="19"/>
    </location>
</feature>